<feature type="region of interest" description="Disordered" evidence="3">
    <location>
        <begin position="36"/>
        <end position="74"/>
    </location>
</feature>
<dbReference type="Gene3D" id="1.10.340.30">
    <property type="entry name" value="Hypothetical protein, domain 2"/>
    <property type="match status" value="1"/>
</dbReference>
<dbReference type="PANTHER" id="PTHR43003:SF6">
    <property type="entry name" value="DNA GLYCOSYLASE"/>
    <property type="match status" value="1"/>
</dbReference>
<dbReference type="RefSeq" id="WP_345218393.1">
    <property type="nucleotide sequence ID" value="NZ_BAABGN010000013.1"/>
</dbReference>
<organism evidence="4 5">
    <name type="scientific">Georgenia halophila</name>
    <dbReference type="NCBI Taxonomy" id="620889"/>
    <lineage>
        <taxon>Bacteria</taxon>
        <taxon>Bacillati</taxon>
        <taxon>Actinomycetota</taxon>
        <taxon>Actinomycetes</taxon>
        <taxon>Micrococcales</taxon>
        <taxon>Bogoriellaceae</taxon>
        <taxon>Georgenia</taxon>
    </lineage>
</organism>
<gene>
    <name evidence="4" type="ORF">GCM10023169_37600</name>
</gene>
<comment type="caution">
    <text evidence="4">The sequence shown here is derived from an EMBL/GenBank/DDBJ whole genome shotgun (WGS) entry which is preliminary data.</text>
</comment>
<evidence type="ECO:0000313" key="4">
    <source>
        <dbReference type="EMBL" id="GAA4432149.1"/>
    </source>
</evidence>
<dbReference type="InterPro" id="IPR011257">
    <property type="entry name" value="DNA_glycosylase"/>
</dbReference>
<dbReference type="EMBL" id="BAABGN010000013">
    <property type="protein sequence ID" value="GAA4432149.1"/>
    <property type="molecule type" value="Genomic_DNA"/>
</dbReference>
<dbReference type="PANTHER" id="PTHR43003">
    <property type="entry name" value="DNA-3-METHYLADENINE GLYCOSYLASE"/>
    <property type="match status" value="1"/>
</dbReference>
<accession>A0ABP8LPV1</accession>
<dbReference type="Proteomes" id="UP001500622">
    <property type="component" value="Unassembled WGS sequence"/>
</dbReference>
<evidence type="ECO:0000256" key="2">
    <source>
        <dbReference type="ARBA" id="ARBA00023204"/>
    </source>
</evidence>
<reference evidence="5" key="1">
    <citation type="journal article" date="2019" name="Int. J. Syst. Evol. Microbiol.">
        <title>The Global Catalogue of Microorganisms (GCM) 10K type strain sequencing project: providing services to taxonomists for standard genome sequencing and annotation.</title>
        <authorList>
            <consortium name="The Broad Institute Genomics Platform"/>
            <consortium name="The Broad Institute Genome Sequencing Center for Infectious Disease"/>
            <person name="Wu L."/>
            <person name="Ma J."/>
        </authorList>
    </citation>
    <scope>NUCLEOTIDE SEQUENCE [LARGE SCALE GENOMIC DNA]</scope>
    <source>
        <strain evidence="5">JCM 17810</strain>
    </source>
</reference>
<sequence>MGLDEIGEEHTSILARAADVGARAADVGARAYAERVQSTDRPDAERAWAPDWPLRPGPTLASLTHGPADPTSRRGAGVWWRALRTPDGPATLRLDLGQEVRASAWGEGADWAVGAAPALLGAEDDTSGFDADRHPAVAELARRFPDLRLPRTGLIIDSLVPAIIEQKVTGSEAFAGYRRLVRFFGERAPGPGVDLKLWLPPAPATMARIPSYEWLRLGITPARWRAVVGAAKVAPSLERAAAVESAEADRRLQSLPGIGTWTSAEVRMRTHADADAVSFGDYNVARDVGWALTGRYDVDDAGLAELLEPFRPHRYRVQRLVEVAGIRQPRRGPRMPTRSHLPTG</sequence>
<proteinExistence type="predicted"/>
<name>A0ABP8LPV1_9MICO</name>
<protein>
    <submittedName>
        <fullName evidence="4">DNA-3-methyladenine glycosylase 2 family protein</fullName>
    </submittedName>
</protein>
<evidence type="ECO:0000256" key="3">
    <source>
        <dbReference type="SAM" id="MobiDB-lite"/>
    </source>
</evidence>
<feature type="compositionally biased region" description="Basic and acidic residues" evidence="3">
    <location>
        <begin position="37"/>
        <end position="48"/>
    </location>
</feature>
<dbReference type="SUPFAM" id="SSF48150">
    <property type="entry name" value="DNA-glycosylase"/>
    <property type="match status" value="1"/>
</dbReference>
<dbReference type="InterPro" id="IPR051912">
    <property type="entry name" value="Alkylbase_DNA_Glycosylase/TA"/>
</dbReference>
<keyword evidence="2" id="KW-0234">DNA repair</keyword>
<evidence type="ECO:0000313" key="5">
    <source>
        <dbReference type="Proteomes" id="UP001500622"/>
    </source>
</evidence>
<evidence type="ECO:0000256" key="1">
    <source>
        <dbReference type="ARBA" id="ARBA00022763"/>
    </source>
</evidence>
<keyword evidence="5" id="KW-1185">Reference proteome</keyword>
<keyword evidence="1" id="KW-0227">DNA damage</keyword>